<protein>
    <submittedName>
        <fullName evidence="2">ABC transporter permease</fullName>
    </submittedName>
</protein>
<organism evidence="2 3">
    <name type="scientific">Phocaeicola vulgatus</name>
    <name type="common">Bacteroides vulgatus</name>
    <dbReference type="NCBI Taxonomy" id="821"/>
    <lineage>
        <taxon>Bacteria</taxon>
        <taxon>Pseudomonadati</taxon>
        <taxon>Bacteroidota</taxon>
        <taxon>Bacteroidia</taxon>
        <taxon>Bacteroidales</taxon>
        <taxon>Bacteroidaceae</taxon>
        <taxon>Phocaeicola</taxon>
    </lineage>
</organism>
<keyword evidence="1" id="KW-1133">Transmembrane helix</keyword>
<dbReference type="AlphaFoldDB" id="A0A412VD55"/>
<evidence type="ECO:0000313" key="3">
    <source>
        <dbReference type="Proteomes" id="UP000285379"/>
    </source>
</evidence>
<keyword evidence="1" id="KW-0812">Transmembrane</keyword>
<reference evidence="2 3" key="1">
    <citation type="submission" date="2018-08" db="EMBL/GenBank/DDBJ databases">
        <title>A genome reference for cultivated species of the human gut microbiota.</title>
        <authorList>
            <person name="Zou Y."/>
            <person name="Xue W."/>
            <person name="Luo G."/>
        </authorList>
    </citation>
    <scope>NUCLEOTIDE SEQUENCE [LARGE SCALE GENOMIC DNA]</scope>
    <source>
        <strain evidence="2 3">AF14-8</strain>
    </source>
</reference>
<accession>A0A412VD55</accession>
<name>A0A412VD55_PHOVU</name>
<dbReference type="EMBL" id="QRYT01000093">
    <property type="protein sequence ID" value="RGV03095.1"/>
    <property type="molecule type" value="Genomic_DNA"/>
</dbReference>
<feature type="transmembrane region" description="Helical" evidence="1">
    <location>
        <begin position="53"/>
        <end position="76"/>
    </location>
</feature>
<comment type="caution">
    <text evidence="2">The sequence shown here is derived from an EMBL/GenBank/DDBJ whole genome shotgun (WGS) entry which is preliminary data.</text>
</comment>
<evidence type="ECO:0000256" key="1">
    <source>
        <dbReference type="SAM" id="Phobius"/>
    </source>
</evidence>
<dbReference type="Proteomes" id="UP000285379">
    <property type="component" value="Unassembled WGS sequence"/>
</dbReference>
<keyword evidence="1" id="KW-0472">Membrane</keyword>
<sequence length="89" mass="10381">SMHWLNSANGLWLLNRSFLWQILVAYIIAIPITWLLMQHWLEQFAYRISATQWNFLTPVLIVLVITTITITIHSYLSARTNPVNSLKAE</sequence>
<feature type="transmembrane region" description="Helical" evidence="1">
    <location>
        <begin position="20"/>
        <end position="41"/>
    </location>
</feature>
<feature type="non-terminal residue" evidence="2">
    <location>
        <position position="1"/>
    </location>
</feature>
<proteinExistence type="predicted"/>
<evidence type="ECO:0000313" key="2">
    <source>
        <dbReference type="EMBL" id="RGV03095.1"/>
    </source>
</evidence>
<gene>
    <name evidence="2" type="ORF">DWW27_22180</name>
</gene>